<dbReference type="AlphaFoldDB" id="A0A9J5XCW9"/>
<evidence type="ECO:0000313" key="2">
    <source>
        <dbReference type="Proteomes" id="UP000824120"/>
    </source>
</evidence>
<reference evidence="1 2" key="1">
    <citation type="submission" date="2020-09" db="EMBL/GenBank/DDBJ databases">
        <title>De no assembly of potato wild relative species, Solanum commersonii.</title>
        <authorList>
            <person name="Cho K."/>
        </authorList>
    </citation>
    <scope>NUCLEOTIDE SEQUENCE [LARGE SCALE GENOMIC DNA]</scope>
    <source>
        <strain evidence="1">LZ3.2</strain>
        <tissue evidence="1">Leaf</tissue>
    </source>
</reference>
<keyword evidence="2" id="KW-1185">Reference proteome</keyword>
<proteinExistence type="predicted"/>
<sequence length="128" mass="14348">MSDLNSLIHDLCNCNVNTNISANVACMTNILTNFLSMTPKDGADGSEEYLQIFVHSSIPVALVKLYVSPSVTKKQATHGYICQFIDKLGVDDAFYIFFQSSLTAMMKRYVHSNVRDFIKFMHPVKCAI</sequence>
<accession>A0A9J5XCW9</accession>
<evidence type="ECO:0000313" key="1">
    <source>
        <dbReference type="EMBL" id="KAG5584728.1"/>
    </source>
</evidence>
<protein>
    <submittedName>
        <fullName evidence="1">Uncharacterized protein</fullName>
    </submittedName>
</protein>
<name>A0A9J5XCW9_SOLCO</name>
<comment type="caution">
    <text evidence="1">The sequence shown here is derived from an EMBL/GenBank/DDBJ whole genome shotgun (WGS) entry which is preliminary data.</text>
</comment>
<dbReference type="EMBL" id="JACXVP010000009">
    <property type="protein sequence ID" value="KAG5584728.1"/>
    <property type="molecule type" value="Genomic_DNA"/>
</dbReference>
<gene>
    <name evidence="1" type="ORF">H5410_045162</name>
</gene>
<organism evidence="1 2">
    <name type="scientific">Solanum commersonii</name>
    <name type="common">Commerson's wild potato</name>
    <name type="synonym">Commerson's nightshade</name>
    <dbReference type="NCBI Taxonomy" id="4109"/>
    <lineage>
        <taxon>Eukaryota</taxon>
        <taxon>Viridiplantae</taxon>
        <taxon>Streptophyta</taxon>
        <taxon>Embryophyta</taxon>
        <taxon>Tracheophyta</taxon>
        <taxon>Spermatophyta</taxon>
        <taxon>Magnoliopsida</taxon>
        <taxon>eudicotyledons</taxon>
        <taxon>Gunneridae</taxon>
        <taxon>Pentapetalae</taxon>
        <taxon>asterids</taxon>
        <taxon>lamiids</taxon>
        <taxon>Solanales</taxon>
        <taxon>Solanaceae</taxon>
        <taxon>Solanoideae</taxon>
        <taxon>Solaneae</taxon>
        <taxon>Solanum</taxon>
    </lineage>
</organism>
<dbReference type="Proteomes" id="UP000824120">
    <property type="component" value="Chromosome 9"/>
</dbReference>